<evidence type="ECO:0000256" key="5">
    <source>
        <dbReference type="ARBA" id="ARBA00033748"/>
    </source>
</evidence>
<evidence type="ECO:0000313" key="7">
    <source>
        <dbReference type="EMBL" id="NEC61167.1"/>
    </source>
</evidence>
<dbReference type="PANTHER" id="PTHR30011:SF16">
    <property type="entry name" value="C2H2 FINGER DOMAIN TRANSCRIPTION FACTOR (EUROFUNG)-RELATED"/>
    <property type="match status" value="1"/>
</dbReference>
<sequence length="445" mass="48879">MRGSDEVMNLVLFLAPTGRAGSAWRSPSSGVEELWGLDLPLRITQQAERAKFDAVFVANVLFTSEGGIGKEPFSTGYEPFTLMAALAARTERIGLIGTASTTFVHPFNMARSLGSLDWLSGGRIGWNVVTSSAGAEHFGFELPPKEERYARAQEYLELTTALWDAFDDDAVVNDRENAVWARSDRIHPVDFKGEYFQVRGQLFMHRTPQGRPVIVQAGQSAAGMDFAARNAEVIFTAQTDLDRAREFYREIKERAATIGRDPASVRILPGVLPIAEPTAAAAREVERELDGYVDWEAGLKDAAVALQADLTGLDPDQPIPPGLLAAPEAASVDALGGSRYHNYYDMAVRQKLTLRQVVARLDRALGHLYLAGSVGEVADHLQEWFESRACDGFAITPATVPEGMDSVCEVLLPELRRRNLVRTEYNGATLRDHLGLARPAPLRER</sequence>
<keyword evidence="4 7" id="KW-0503">Monooxygenase</keyword>
<dbReference type="PIRSF" id="PIRSF000337">
    <property type="entry name" value="NTA_MOA"/>
    <property type="match status" value="1"/>
</dbReference>
<dbReference type="GO" id="GO:0004497">
    <property type="term" value="F:monooxygenase activity"/>
    <property type="evidence" value="ECO:0007669"/>
    <property type="project" value="UniProtKB-KW"/>
</dbReference>
<evidence type="ECO:0000256" key="1">
    <source>
        <dbReference type="ARBA" id="ARBA00022630"/>
    </source>
</evidence>
<dbReference type="PANTHER" id="PTHR30011">
    <property type="entry name" value="ALKANESULFONATE MONOOXYGENASE-RELATED"/>
    <property type="match status" value="1"/>
</dbReference>
<dbReference type="RefSeq" id="WP_067585087.1">
    <property type="nucleotide sequence ID" value="NZ_JAAGNC010000189.1"/>
</dbReference>
<name>A0ABX0C3L8_9PSEU</name>
<dbReference type="Proteomes" id="UP000470404">
    <property type="component" value="Unassembled WGS sequence"/>
</dbReference>
<keyword evidence="1" id="KW-0285">Flavoprotein</keyword>
<dbReference type="InterPro" id="IPR016215">
    <property type="entry name" value="NTA_MOA"/>
</dbReference>
<protein>
    <submittedName>
        <fullName evidence="7">NtaA/DmoA family FMN-dependent monooxygenase</fullName>
        <ecNumber evidence="7">1.14.-.-</ecNumber>
    </submittedName>
</protein>
<dbReference type="SUPFAM" id="SSF51679">
    <property type="entry name" value="Bacterial luciferase-like"/>
    <property type="match status" value="1"/>
</dbReference>
<evidence type="ECO:0000256" key="3">
    <source>
        <dbReference type="ARBA" id="ARBA00023002"/>
    </source>
</evidence>
<evidence type="ECO:0000313" key="8">
    <source>
        <dbReference type="Proteomes" id="UP000470404"/>
    </source>
</evidence>
<evidence type="ECO:0000256" key="4">
    <source>
        <dbReference type="ARBA" id="ARBA00023033"/>
    </source>
</evidence>
<gene>
    <name evidence="7" type="ORF">G3I59_37615</name>
</gene>
<dbReference type="Gene3D" id="3.20.20.30">
    <property type="entry name" value="Luciferase-like domain"/>
    <property type="match status" value="1"/>
</dbReference>
<comment type="similarity">
    <text evidence="5">Belongs to the NtaA/SnaA/DszA monooxygenase family.</text>
</comment>
<evidence type="ECO:0000259" key="6">
    <source>
        <dbReference type="Pfam" id="PF00296"/>
    </source>
</evidence>
<feature type="domain" description="Luciferase-like" evidence="6">
    <location>
        <begin position="41"/>
        <end position="385"/>
    </location>
</feature>
<dbReference type="EC" id="1.14.-.-" evidence="7"/>
<dbReference type="InterPro" id="IPR011251">
    <property type="entry name" value="Luciferase-like_dom"/>
</dbReference>
<evidence type="ECO:0000256" key="2">
    <source>
        <dbReference type="ARBA" id="ARBA00022643"/>
    </source>
</evidence>
<dbReference type="EMBL" id="JAAGNC010000189">
    <property type="protein sequence ID" value="NEC61167.1"/>
    <property type="molecule type" value="Genomic_DNA"/>
</dbReference>
<dbReference type="InterPro" id="IPR036661">
    <property type="entry name" value="Luciferase-like_sf"/>
</dbReference>
<organism evidence="7 8">
    <name type="scientific">Amycolatopsis rubida</name>
    <dbReference type="NCBI Taxonomy" id="112413"/>
    <lineage>
        <taxon>Bacteria</taxon>
        <taxon>Bacillati</taxon>
        <taxon>Actinomycetota</taxon>
        <taxon>Actinomycetes</taxon>
        <taxon>Pseudonocardiales</taxon>
        <taxon>Pseudonocardiaceae</taxon>
        <taxon>Amycolatopsis</taxon>
    </lineage>
</organism>
<dbReference type="Pfam" id="PF00296">
    <property type="entry name" value="Bac_luciferase"/>
    <property type="match status" value="1"/>
</dbReference>
<proteinExistence type="inferred from homology"/>
<keyword evidence="2" id="KW-0288">FMN</keyword>
<dbReference type="NCBIfam" id="TIGR03860">
    <property type="entry name" value="FMN_nitrolo"/>
    <property type="match status" value="1"/>
</dbReference>
<keyword evidence="3 7" id="KW-0560">Oxidoreductase</keyword>
<dbReference type="InterPro" id="IPR051260">
    <property type="entry name" value="Diverse_substr_monoxygenases"/>
</dbReference>
<dbReference type="CDD" id="cd01095">
    <property type="entry name" value="Nitrilotriacetate_monoxgenase"/>
    <property type="match status" value="1"/>
</dbReference>
<accession>A0ABX0C3L8</accession>
<reference evidence="7 8" key="1">
    <citation type="submission" date="2020-01" db="EMBL/GenBank/DDBJ databases">
        <title>Insect and environment-associated Actinomycetes.</title>
        <authorList>
            <person name="Currrie C."/>
            <person name="Chevrette M."/>
            <person name="Carlson C."/>
            <person name="Stubbendieck R."/>
            <person name="Wendt-Pienkowski E."/>
        </authorList>
    </citation>
    <scope>NUCLEOTIDE SEQUENCE [LARGE SCALE GENOMIC DNA]</scope>
    <source>
        <strain evidence="7 8">SID8386</strain>
    </source>
</reference>
<keyword evidence="8" id="KW-1185">Reference proteome</keyword>
<comment type="caution">
    <text evidence="7">The sequence shown here is derived from an EMBL/GenBank/DDBJ whole genome shotgun (WGS) entry which is preliminary data.</text>
</comment>